<protein>
    <submittedName>
        <fullName evidence="1">Uncharacterized protein</fullName>
    </submittedName>
</protein>
<dbReference type="EMBL" id="HACA01024803">
    <property type="protein sequence ID" value="CDW42164.1"/>
    <property type="molecule type" value="Transcribed_RNA"/>
</dbReference>
<dbReference type="AlphaFoldDB" id="A0A0K2UV98"/>
<accession>A0A0K2UV98</accession>
<sequence>MSTITKRYLSCHRNGFKKCMLKNLKK</sequence>
<name>A0A0K2UV98_LEPSM</name>
<proteinExistence type="predicted"/>
<evidence type="ECO:0000313" key="1">
    <source>
        <dbReference type="EMBL" id="CDW42164.1"/>
    </source>
</evidence>
<organism evidence="1">
    <name type="scientific">Lepeophtheirus salmonis</name>
    <name type="common">Salmon louse</name>
    <name type="synonym">Caligus salmonis</name>
    <dbReference type="NCBI Taxonomy" id="72036"/>
    <lineage>
        <taxon>Eukaryota</taxon>
        <taxon>Metazoa</taxon>
        <taxon>Ecdysozoa</taxon>
        <taxon>Arthropoda</taxon>
        <taxon>Crustacea</taxon>
        <taxon>Multicrustacea</taxon>
        <taxon>Hexanauplia</taxon>
        <taxon>Copepoda</taxon>
        <taxon>Siphonostomatoida</taxon>
        <taxon>Caligidae</taxon>
        <taxon>Lepeophtheirus</taxon>
    </lineage>
</organism>
<reference evidence="1" key="1">
    <citation type="submission" date="2014-05" db="EMBL/GenBank/DDBJ databases">
        <authorList>
            <person name="Chronopoulou M."/>
        </authorList>
    </citation>
    <scope>NUCLEOTIDE SEQUENCE</scope>
    <source>
        <tissue evidence="1">Whole organism</tissue>
    </source>
</reference>